<name>A0ABS9UI31_9BACL</name>
<evidence type="ECO:0000256" key="3">
    <source>
        <dbReference type="ARBA" id="ARBA00023044"/>
    </source>
</evidence>
<evidence type="ECO:0000256" key="9">
    <source>
        <dbReference type="ARBA" id="ARBA00030321"/>
    </source>
</evidence>
<dbReference type="Pfam" id="PF05952">
    <property type="entry name" value="ComX"/>
    <property type="match status" value="1"/>
</dbReference>
<accession>A0ABS9UI31</accession>
<keyword evidence="3" id="KW-0588">Pheromone</keyword>
<evidence type="ECO:0000313" key="10">
    <source>
        <dbReference type="EMBL" id="MCH7324006.1"/>
    </source>
</evidence>
<protein>
    <recommendedName>
        <fullName evidence="8">ComX pheromone</fullName>
    </recommendedName>
    <alternativeName>
        <fullName evidence="9">Competence pheromone</fullName>
    </alternativeName>
</protein>
<evidence type="ECO:0000256" key="2">
    <source>
        <dbReference type="ARBA" id="ARBA00022525"/>
    </source>
</evidence>
<comment type="caution">
    <text evidence="10">The sequence shown here is derived from an EMBL/GenBank/DDBJ whole genome shotgun (WGS) entry which is preliminary data.</text>
</comment>
<keyword evidence="2" id="KW-0964">Secreted</keyword>
<keyword evidence="11" id="KW-1185">Reference proteome</keyword>
<evidence type="ECO:0000256" key="6">
    <source>
        <dbReference type="ARBA" id="ARBA00023289"/>
    </source>
</evidence>
<comment type="subcellular location">
    <subcellularLocation>
        <location evidence="1">Secreted</location>
    </subcellularLocation>
</comment>
<dbReference type="RefSeq" id="WP_241371166.1">
    <property type="nucleotide sequence ID" value="NZ_JAKZFC010000015.1"/>
</dbReference>
<dbReference type="InterPro" id="IPR009233">
    <property type="entry name" value="Competence_ComX_Bacillus"/>
</dbReference>
<evidence type="ECO:0000256" key="1">
    <source>
        <dbReference type="ARBA" id="ARBA00004613"/>
    </source>
</evidence>
<evidence type="ECO:0000256" key="8">
    <source>
        <dbReference type="ARBA" id="ARBA00029545"/>
    </source>
</evidence>
<dbReference type="Proteomes" id="UP001316087">
    <property type="component" value="Unassembled WGS sequence"/>
</dbReference>
<gene>
    <name evidence="10" type="primary">comX</name>
    <name evidence="10" type="ORF">LZ480_19265</name>
</gene>
<evidence type="ECO:0000256" key="5">
    <source>
        <dbReference type="ARBA" id="ARBA00023288"/>
    </source>
</evidence>
<comment type="subunit">
    <text evidence="7">Interacts directly with the sensor histidine kinase ComP and stimulates its activity.</text>
</comment>
<evidence type="ECO:0000313" key="11">
    <source>
        <dbReference type="Proteomes" id="UP001316087"/>
    </source>
</evidence>
<keyword evidence="4" id="KW-0178">Competence</keyword>
<sequence>MIKIIQFLQENESILELIIEKKASLLGVTELECQSILCSFEEEICQETLFWG</sequence>
<keyword evidence="6" id="KW-0636">Prenylation</keyword>
<organism evidence="10 11">
    <name type="scientific">Solibacillus palustris</name>
    <dbReference type="NCBI Taxonomy" id="2908203"/>
    <lineage>
        <taxon>Bacteria</taxon>
        <taxon>Bacillati</taxon>
        <taxon>Bacillota</taxon>
        <taxon>Bacilli</taxon>
        <taxon>Bacillales</taxon>
        <taxon>Caryophanaceae</taxon>
        <taxon>Solibacillus</taxon>
    </lineage>
</organism>
<evidence type="ECO:0000256" key="4">
    <source>
        <dbReference type="ARBA" id="ARBA00023287"/>
    </source>
</evidence>
<dbReference type="EMBL" id="JAKZFC010000015">
    <property type="protein sequence ID" value="MCH7324006.1"/>
    <property type="molecule type" value="Genomic_DNA"/>
</dbReference>
<keyword evidence="5" id="KW-0449">Lipoprotein</keyword>
<proteinExistence type="predicted"/>
<evidence type="ECO:0000256" key="7">
    <source>
        <dbReference type="ARBA" id="ARBA00029483"/>
    </source>
</evidence>
<reference evidence="10 11" key="1">
    <citation type="submission" date="2022-03" db="EMBL/GenBank/DDBJ databases">
        <authorList>
            <person name="Jo J.-H."/>
            <person name="Im W.-T."/>
        </authorList>
    </citation>
    <scope>NUCLEOTIDE SEQUENCE [LARGE SCALE GENOMIC DNA]</scope>
    <source>
        <strain evidence="10 11">MA9</strain>
    </source>
</reference>